<dbReference type="InterPro" id="IPR026937">
    <property type="entry name" value="SBNO_Helicase_C_dom"/>
</dbReference>
<feature type="domain" description="Strawberry notch AAA" evidence="6">
    <location>
        <begin position="388"/>
        <end position="695"/>
    </location>
</feature>
<evidence type="ECO:0000259" key="7">
    <source>
        <dbReference type="Pfam" id="PF25373"/>
    </source>
</evidence>
<dbReference type="Pfam" id="PF13872">
    <property type="entry name" value="AAA_34"/>
    <property type="match status" value="1"/>
</dbReference>
<dbReference type="InterPro" id="IPR057332">
    <property type="entry name" value="SBNO_a/b_dom"/>
</dbReference>
<dbReference type="Pfam" id="PF13871">
    <property type="entry name" value="Helicase_C_4"/>
    <property type="match status" value="1"/>
</dbReference>
<gene>
    <name evidence="9" type="primary">LOC117568271</name>
</gene>
<dbReference type="GO" id="GO:0006355">
    <property type="term" value="P:regulation of DNA-templated transcription"/>
    <property type="evidence" value="ECO:0007669"/>
    <property type="project" value="InterPro"/>
</dbReference>
<dbReference type="Gene3D" id="3.40.50.300">
    <property type="entry name" value="P-loop containing nucleotide triphosphate hydrolases"/>
    <property type="match status" value="1"/>
</dbReference>
<feature type="compositionally biased region" description="Acidic residues" evidence="4">
    <location>
        <begin position="100"/>
        <end position="112"/>
    </location>
</feature>
<protein>
    <submittedName>
        <fullName evidence="9">Protein strawberry notch</fullName>
    </submittedName>
</protein>
<dbReference type="RefSeq" id="XP_034104653.1">
    <property type="nucleotide sequence ID" value="XM_034248762.2"/>
</dbReference>
<dbReference type="GeneID" id="117568271"/>
<dbReference type="Proteomes" id="UP000515160">
    <property type="component" value="Chromosome 3"/>
</dbReference>
<feature type="compositionally biased region" description="Basic and acidic residues" evidence="4">
    <location>
        <begin position="129"/>
        <end position="147"/>
    </location>
</feature>
<feature type="domain" description="Strawberry notch helicase C" evidence="5">
    <location>
        <begin position="945"/>
        <end position="1224"/>
    </location>
</feature>
<reference evidence="9" key="1">
    <citation type="submission" date="2025-08" db="UniProtKB">
        <authorList>
            <consortium name="RefSeq"/>
        </authorList>
    </citation>
    <scope>IDENTIFICATION</scope>
    <source>
        <strain evidence="9">15112-1751.03</strain>
        <tissue evidence="9">Whole Adult</tissue>
    </source>
</reference>
<dbReference type="GO" id="GO:0031490">
    <property type="term" value="F:chromatin DNA binding"/>
    <property type="evidence" value="ECO:0007669"/>
    <property type="project" value="TreeGrafter"/>
</dbReference>
<dbReference type="InterPro" id="IPR027417">
    <property type="entry name" value="P-loop_NTPase"/>
</dbReference>
<dbReference type="SUPFAM" id="SSF52540">
    <property type="entry name" value="P-loop containing nucleoside triphosphate hydrolases"/>
    <property type="match status" value="2"/>
</dbReference>
<keyword evidence="3" id="KW-0804">Transcription</keyword>
<evidence type="ECO:0000313" key="9">
    <source>
        <dbReference type="RefSeq" id="XP_034104653.1"/>
    </source>
</evidence>
<evidence type="ECO:0000313" key="8">
    <source>
        <dbReference type="Proteomes" id="UP000515160"/>
    </source>
</evidence>
<dbReference type="GO" id="GO:0005634">
    <property type="term" value="C:nucleus"/>
    <property type="evidence" value="ECO:0007669"/>
    <property type="project" value="TreeGrafter"/>
</dbReference>
<sequence>MSEEDDLFNNFFDEFQFEGTAQAESSVGLENQEENYVNDDLFNVDIDQLLDLGPSTTDNNNIYADYEVQLEPIPTFDNDDEKRLQEELNSLNMTLKELESETGAEAEAEVGAETEASGANVANVANESPKADEAIAVSDKPDKVNPKEDEDDDIDARLEEELNSLPMVEPEPEAEPEVKPQTLPTHPTPQTPSQLPSQPPSQLPSQLPLQLPSQVPPQPSLVLPPQGVFYKLPQGVAPGQRLPLNANLAMQLKLQQQGKIPQLPPGAVRPYRLVLKNPPQGISVPRMPGAQPIRMALNKSTVDMLKAQGKFIAMPTQLRCAAPTQLQRPQLNQLRMQLPNQMRPLATRPDAATLHAPLVEDDEVDFEEIGVADTYSSYWPSKLKGGSKHPDPVVETATLSSVELPDITYELGLPDKMKNSHRLSALQLEAVTYACQAHEQMLPSGERAGFLLGDGAGVGKGRTIAAIIYENYVRGRKRALWISVSNDLKFDAERDLLDIGASKHLKVASMSKFKYCKINSGENEYFKKGVIFCTYTALIGESANANPKYSTRLRQLTNWMGGDFEGVIVFDECHKAKNLCLMNAGKSTKTGTTVLELQQLLPMARVVYASATGASEPRNMAYMVRLGLWGPGTSYSDFFKFVNTVEKRGIGAMEIVAMDMKLRGSYIARQLSFKDVTFRIEEVPMSREFIKLYNHSAELWAEINEKFVKACRLMCIENRVQKIITCQFWSAHQRFFKNLCIASKVNQVVKMVREAAQQGKAVVIGLQSTGESRTLEHLEMYQGELTNFVSTSKMIVQSFVEKYFPAPTRESLYKLLSTGTFVPESRNKSAWSAKRARLLHDWSDDDMYDDSDVDLWNDDEDEDRMKLGRKRRGRPPKADKVEKLTMQERILQHLCKNMNARSSSDYEHDRSLASKITQRDVERCVTVRERLLDKIEHLGRRMPPNTLDKIISLLGTNVVAEMTGRRGRVIQTDENTYKYEQRGEAETTMDLVNYMEKQRFMEDSKHVAIISEAASSGISLQSDRRLAIQRRRLHITLELPWSADRAIQQFGRTHRSNQSNAPEYVFLISDLGGENRFAATVAKRLESLGALTQGDRRATDARDLSKFNIDNNIGRKALESVLQQIAGEKPLETVHVPKNYKGDFSFDCCVALSGVGLLSVTEGPKGEQVFVIEKESSNIPKFLNRILGCRVEVQNALFKFFLNKMYSLILQMKRSGHFDLGILDLDAHGAIVTVVKQIRFTRPHATGTAATELHTMQVVRGMSFEQAVAKFNKEARHEHEGFYIFKQERNNNNCAILCLDTQSDASESISDPTKINFKIYRPNTGPQVRTETLDSVTNRYVKAQPEAVKQFWDLQFNQCLRMCSHIYWNRRCPFGNKCAVGIRMRIYHVLSGLMLPIWDRIALIIEKNGRKIQMVRVKTVDNRKIVGTVVPEGVYQQLVADLSEDSIVESKDFSPNKE</sequence>
<comment type="similarity">
    <text evidence="1">Belongs to the SBNO family.</text>
</comment>
<dbReference type="PANTHER" id="PTHR12706">
    <property type="entry name" value="STRAWBERRY NOTCH-RELATED"/>
    <property type="match status" value="1"/>
</dbReference>
<feature type="compositionally biased region" description="Low complexity" evidence="4">
    <location>
        <begin position="203"/>
        <end position="213"/>
    </location>
</feature>
<organism evidence="8 9">
    <name type="scientific">Drosophila albomicans</name>
    <name type="common">Fruit fly</name>
    <dbReference type="NCBI Taxonomy" id="7291"/>
    <lineage>
        <taxon>Eukaryota</taxon>
        <taxon>Metazoa</taxon>
        <taxon>Ecdysozoa</taxon>
        <taxon>Arthropoda</taxon>
        <taxon>Hexapoda</taxon>
        <taxon>Insecta</taxon>
        <taxon>Pterygota</taxon>
        <taxon>Neoptera</taxon>
        <taxon>Endopterygota</taxon>
        <taxon>Diptera</taxon>
        <taxon>Brachycera</taxon>
        <taxon>Muscomorpha</taxon>
        <taxon>Ephydroidea</taxon>
        <taxon>Drosophilidae</taxon>
        <taxon>Drosophila</taxon>
    </lineage>
</organism>
<dbReference type="GO" id="GO:0042393">
    <property type="term" value="F:histone binding"/>
    <property type="evidence" value="ECO:0007669"/>
    <property type="project" value="TreeGrafter"/>
</dbReference>
<keyword evidence="8" id="KW-1185">Reference proteome</keyword>
<dbReference type="PANTHER" id="PTHR12706:SF30">
    <property type="entry name" value="PROTEIN STRAWBERRY NOTCH-RELATED"/>
    <property type="match status" value="1"/>
</dbReference>
<dbReference type="InterPro" id="IPR039187">
    <property type="entry name" value="SNO_AAA"/>
</dbReference>
<evidence type="ECO:0000259" key="6">
    <source>
        <dbReference type="Pfam" id="PF13872"/>
    </source>
</evidence>
<keyword evidence="2" id="KW-0805">Transcription regulation</keyword>
<evidence type="ECO:0000256" key="1">
    <source>
        <dbReference type="ARBA" id="ARBA00006992"/>
    </source>
</evidence>
<feature type="domain" description="SBNO alpha/beta" evidence="7">
    <location>
        <begin position="1262"/>
        <end position="1383"/>
    </location>
</feature>
<evidence type="ECO:0000259" key="5">
    <source>
        <dbReference type="Pfam" id="PF13871"/>
    </source>
</evidence>
<dbReference type="InterPro" id="IPR026741">
    <property type="entry name" value="SNO"/>
</dbReference>
<dbReference type="FunFam" id="3.40.50.300:FF:000342">
    <property type="entry name" value="Protein strawberry notch homolog 2"/>
    <property type="match status" value="1"/>
</dbReference>
<evidence type="ECO:0000256" key="3">
    <source>
        <dbReference type="ARBA" id="ARBA00023163"/>
    </source>
</evidence>
<feature type="region of interest" description="Disordered" evidence="4">
    <location>
        <begin position="100"/>
        <end position="216"/>
    </location>
</feature>
<dbReference type="OrthoDB" id="421838at2759"/>
<name>A0A6P8WYY4_DROAB</name>
<proteinExistence type="inferred from homology"/>
<dbReference type="Pfam" id="PF25373">
    <property type="entry name" value="SBNO"/>
    <property type="match status" value="1"/>
</dbReference>
<evidence type="ECO:0000256" key="2">
    <source>
        <dbReference type="ARBA" id="ARBA00023015"/>
    </source>
</evidence>
<evidence type="ECO:0000256" key="4">
    <source>
        <dbReference type="SAM" id="MobiDB-lite"/>
    </source>
</evidence>
<accession>A0A6P8WYY4</accession>